<dbReference type="Proteomes" id="UP000031549">
    <property type="component" value="Unassembled WGS sequence"/>
</dbReference>
<dbReference type="EMBL" id="JTCM02000127">
    <property type="protein sequence ID" value="NEU76708.1"/>
    <property type="molecule type" value="Genomic_DNA"/>
</dbReference>
<evidence type="ECO:0000313" key="2">
    <source>
        <dbReference type="Proteomes" id="UP000031549"/>
    </source>
</evidence>
<comment type="caution">
    <text evidence="1">The sequence shown here is derived from an EMBL/GenBank/DDBJ whole genome shotgun (WGS) entry which is preliminary data.</text>
</comment>
<accession>A0A846HID5</accession>
<sequence length="49" mass="5512">MKILAVSLIFAMAVLQEPEPEPPHRGGGRRLQAPQVTILYTTTKEFNYV</sequence>
<keyword evidence="2" id="KW-1185">Reference proteome</keyword>
<reference evidence="1 2" key="1">
    <citation type="journal article" date="2015" name="Genome Announc.">
        <title>Draft Genome Sequence of Cyanobacterium Hassallia byssoidea Strain VB512170, Isolated from Monuments in India.</title>
        <authorList>
            <person name="Singh D."/>
            <person name="Chandrababunaidu M.M."/>
            <person name="Panda A."/>
            <person name="Sen D."/>
            <person name="Bhattacharyya S."/>
            <person name="Adhikary S.P."/>
            <person name="Tripathy S."/>
        </authorList>
    </citation>
    <scope>NUCLEOTIDE SEQUENCE [LARGE SCALE GENOMIC DNA]</scope>
    <source>
        <strain evidence="1 2">VB512170</strain>
    </source>
</reference>
<proteinExistence type="predicted"/>
<evidence type="ECO:0000313" key="1">
    <source>
        <dbReference type="EMBL" id="NEU76708.1"/>
    </source>
</evidence>
<protein>
    <submittedName>
        <fullName evidence="1">Uncharacterized protein</fullName>
    </submittedName>
</protein>
<gene>
    <name evidence="1" type="ORF">PI95_030420</name>
</gene>
<dbReference type="RefSeq" id="WP_163519332.1">
    <property type="nucleotide sequence ID" value="NZ_JTCM02000127.1"/>
</dbReference>
<name>A0A846HID5_9CYAN</name>
<organism evidence="1 2">
    <name type="scientific">Hassallia byssoidea VB512170</name>
    <dbReference type="NCBI Taxonomy" id="1304833"/>
    <lineage>
        <taxon>Bacteria</taxon>
        <taxon>Bacillati</taxon>
        <taxon>Cyanobacteriota</taxon>
        <taxon>Cyanophyceae</taxon>
        <taxon>Nostocales</taxon>
        <taxon>Tolypothrichaceae</taxon>
        <taxon>Hassallia</taxon>
    </lineage>
</organism>
<dbReference type="AlphaFoldDB" id="A0A846HID5"/>